<reference evidence="1 2" key="1">
    <citation type="submission" date="2017-07" db="EMBL/GenBank/DDBJ databases">
        <title>Recovery of genomes from metagenomes via a dereplication, aggregation, and scoring strategy.</title>
        <authorList>
            <person name="Sieber C.M."/>
            <person name="Probst A.J."/>
            <person name="Sharrar A."/>
            <person name="Thomas B.C."/>
            <person name="Hess M."/>
            <person name="Tringe S.G."/>
            <person name="Banfield J.F."/>
        </authorList>
    </citation>
    <scope>NUCLEOTIDE SEQUENCE [LARGE SCALE GENOMIC DNA]</scope>
    <source>
        <strain evidence="1">JGI_Cruoil_03_44_89</strain>
    </source>
</reference>
<dbReference type="PANTHER" id="PTHR30087">
    <property type="entry name" value="INNER MEMBRANE PROTEIN"/>
    <property type="match status" value="1"/>
</dbReference>
<evidence type="ECO:0000313" key="2">
    <source>
        <dbReference type="Proteomes" id="UP000215215"/>
    </source>
</evidence>
<comment type="caution">
    <text evidence="1">The sequence shown here is derived from an EMBL/GenBank/DDBJ whole genome shotgun (WGS) entry which is preliminary data.</text>
</comment>
<protein>
    <submittedName>
        <fullName evidence="1">Uncharacterized protein</fullName>
    </submittedName>
</protein>
<gene>
    <name evidence="1" type="ORF">CH333_06645</name>
</gene>
<dbReference type="PANTHER" id="PTHR30087:SF1">
    <property type="entry name" value="HYPOTHETICAL CYTOSOLIC PROTEIN"/>
    <property type="match status" value="1"/>
</dbReference>
<name>A0A235BRV4_UNCW3</name>
<sequence>MIIISACLVGLPTRYDLEVVSHPHLVELVKKGLAIPLCPEQLGGLSTPRSPSTIEYGDGEDVVNARARIISSEGVDVTENFLRGAYAVLDTARLVSAEEAVLKEGSPSCGINYTNRGFERIKGMGVLSYLLHLNGINLRAVE</sequence>
<organism evidence="1 2">
    <name type="scientific">candidate division WOR-3 bacterium JGI_Cruoil_03_44_89</name>
    <dbReference type="NCBI Taxonomy" id="1973748"/>
    <lineage>
        <taxon>Bacteria</taxon>
        <taxon>Bacteria division WOR-3</taxon>
    </lineage>
</organism>
<dbReference type="EMBL" id="NOZQ01000145">
    <property type="protein sequence ID" value="OYD15068.1"/>
    <property type="molecule type" value="Genomic_DNA"/>
</dbReference>
<accession>A0A235BRV4</accession>
<proteinExistence type="predicted"/>
<dbReference type="AlphaFoldDB" id="A0A235BRV4"/>
<dbReference type="Pfam" id="PF04463">
    <property type="entry name" value="2-thiour_desulf"/>
    <property type="match status" value="1"/>
</dbReference>
<evidence type="ECO:0000313" key="1">
    <source>
        <dbReference type="EMBL" id="OYD15068.1"/>
    </source>
</evidence>
<dbReference type="InterPro" id="IPR007553">
    <property type="entry name" value="2-thiour_desulf"/>
</dbReference>
<dbReference type="Proteomes" id="UP000215215">
    <property type="component" value="Unassembled WGS sequence"/>
</dbReference>